<feature type="domain" description="DUF4168" evidence="1">
    <location>
        <begin position="95"/>
        <end position="128"/>
    </location>
</feature>
<dbReference type="AlphaFoldDB" id="A0A1E3XC02"/>
<protein>
    <recommendedName>
        <fullName evidence="1">DUF4168 domain-containing protein</fullName>
    </recommendedName>
</protein>
<name>A0A1E3XC02_9BACT</name>
<gene>
    <name evidence="2" type="ORF">SCARUB_01753</name>
</gene>
<dbReference type="EMBL" id="MAYW01000037">
    <property type="protein sequence ID" value="ODS33129.1"/>
    <property type="molecule type" value="Genomic_DNA"/>
</dbReference>
<sequence length="141" mass="16280">MKIFILIFIIFFVSIIVTLKLIRSPEPNRDSERLIERSDSGKYETGNYMYKDDGETNDGQVKEVGIDNRKLMAFAKAFVEVQSYMNRVGSGASYKETKKIVKKHGLSVEDYTRIATLMNENPNFRNKVQKMIDEIIPHIPL</sequence>
<accession>A0A1E3XC02</accession>
<evidence type="ECO:0000313" key="2">
    <source>
        <dbReference type="EMBL" id="ODS33129.1"/>
    </source>
</evidence>
<evidence type="ECO:0000313" key="3">
    <source>
        <dbReference type="Proteomes" id="UP000094056"/>
    </source>
</evidence>
<comment type="caution">
    <text evidence="2">The sequence shown here is derived from an EMBL/GenBank/DDBJ whole genome shotgun (WGS) entry which is preliminary data.</text>
</comment>
<dbReference type="Proteomes" id="UP000094056">
    <property type="component" value="Unassembled WGS sequence"/>
</dbReference>
<dbReference type="InterPro" id="IPR025433">
    <property type="entry name" value="DUF4168"/>
</dbReference>
<dbReference type="Pfam" id="PF13767">
    <property type="entry name" value="DUF4168"/>
    <property type="match status" value="1"/>
</dbReference>
<proteinExistence type="predicted"/>
<evidence type="ECO:0000259" key="1">
    <source>
        <dbReference type="Pfam" id="PF13767"/>
    </source>
</evidence>
<reference evidence="2 3" key="1">
    <citation type="submission" date="2016-07" db="EMBL/GenBank/DDBJ databases">
        <title>Draft genome of Scalindua rubra, obtained from a brine-seawater interface in the Red Sea, sheds light on salt adaptation in anammox bacteria.</title>
        <authorList>
            <person name="Speth D.R."/>
            <person name="Lagkouvardos I."/>
            <person name="Wang Y."/>
            <person name="Qian P.-Y."/>
            <person name="Dutilh B.E."/>
            <person name="Jetten M.S."/>
        </authorList>
    </citation>
    <scope>NUCLEOTIDE SEQUENCE [LARGE SCALE GENOMIC DNA]</scope>
    <source>
        <strain evidence="2">BSI-1</strain>
    </source>
</reference>
<organism evidence="2 3">
    <name type="scientific">Candidatus Scalindua rubra</name>
    <dbReference type="NCBI Taxonomy" id="1872076"/>
    <lineage>
        <taxon>Bacteria</taxon>
        <taxon>Pseudomonadati</taxon>
        <taxon>Planctomycetota</taxon>
        <taxon>Candidatus Brocadiia</taxon>
        <taxon>Candidatus Brocadiales</taxon>
        <taxon>Candidatus Scalinduaceae</taxon>
        <taxon>Candidatus Scalindua</taxon>
    </lineage>
</organism>